<dbReference type="Proteomes" id="UP000199287">
    <property type="component" value="Unassembled WGS sequence"/>
</dbReference>
<reference evidence="6" key="1">
    <citation type="submission" date="2016-10" db="EMBL/GenBank/DDBJ databases">
        <authorList>
            <person name="Varghese N."/>
            <person name="Submissions S."/>
        </authorList>
    </citation>
    <scope>NUCLEOTIDE SEQUENCE [LARGE SCALE GENOMIC DNA]</scope>
    <source>
        <strain evidence="6">Z-7934</strain>
    </source>
</reference>
<dbReference type="SFLD" id="SFLDS00029">
    <property type="entry name" value="Radical_SAM"/>
    <property type="match status" value="1"/>
</dbReference>
<evidence type="ECO:0000313" key="6">
    <source>
        <dbReference type="Proteomes" id="UP000199287"/>
    </source>
</evidence>
<sequence length="289" mass="33737">MVEYKEYKSILSAKNNMNIYRGCTHGCIYCDSRSEVYGMTYTFENIEVKANALELLDKTLSKKRKKCMITTGAMTDPYIPLEKEIQHTRKCLEIIEKHGFGIALLTKSDLVLRDIDVLKRINQQSKAVVQMTLTTFDEKICKVIEPNVCTTKRRFEVLWEMHQAGIPTIVWLTPILPFINDNEENILGILDYCKQAKVTGLLTFGIGMTLRYGNREYYFENLEAHFPGLKKEYMRKYGSSYGIKSPNNQKITRIVKKFCKENDIMYGEKDVFRFCTLFPEQHRQLSFFD</sequence>
<keyword evidence="6" id="KW-1185">Reference proteome</keyword>
<evidence type="ECO:0000313" key="5">
    <source>
        <dbReference type="EMBL" id="SFH56672.1"/>
    </source>
</evidence>
<organism evidence="5 6">
    <name type="scientific">Tindallia magadiensis</name>
    <dbReference type="NCBI Taxonomy" id="69895"/>
    <lineage>
        <taxon>Bacteria</taxon>
        <taxon>Bacillati</taxon>
        <taxon>Bacillota</taxon>
        <taxon>Clostridia</taxon>
        <taxon>Peptostreptococcales</taxon>
        <taxon>Tindalliaceae</taxon>
        <taxon>Tindallia</taxon>
    </lineage>
</organism>
<dbReference type="InterPro" id="IPR058240">
    <property type="entry name" value="rSAM_sf"/>
</dbReference>
<keyword evidence="5" id="KW-0456">Lyase</keyword>
<keyword evidence="2" id="KW-0408">Iron</keyword>
<evidence type="ECO:0000259" key="4">
    <source>
        <dbReference type="PROSITE" id="PS51918"/>
    </source>
</evidence>
<protein>
    <submittedName>
        <fullName evidence="5">DNA repair photolyase</fullName>
    </submittedName>
</protein>
<dbReference type="Gene3D" id="3.80.30.30">
    <property type="match status" value="1"/>
</dbReference>
<evidence type="ECO:0000256" key="3">
    <source>
        <dbReference type="ARBA" id="ARBA00023014"/>
    </source>
</evidence>
<gene>
    <name evidence="5" type="ORF">SAMN05192551_101553</name>
</gene>
<dbReference type="InterPro" id="IPR040086">
    <property type="entry name" value="MJ0683-like"/>
</dbReference>
<name>A0A1I3B378_9FIRM</name>
<dbReference type="CDD" id="cd01335">
    <property type="entry name" value="Radical_SAM"/>
    <property type="match status" value="1"/>
</dbReference>
<dbReference type="STRING" id="69895.SAMN05192551_101553"/>
<keyword evidence="3" id="KW-0411">Iron-sulfur</keyword>
<evidence type="ECO:0000256" key="1">
    <source>
        <dbReference type="ARBA" id="ARBA00022723"/>
    </source>
</evidence>
<dbReference type="PROSITE" id="PS51918">
    <property type="entry name" value="RADICAL_SAM"/>
    <property type="match status" value="1"/>
</dbReference>
<dbReference type="EMBL" id="FOQA01000001">
    <property type="protein sequence ID" value="SFH56672.1"/>
    <property type="molecule type" value="Genomic_DNA"/>
</dbReference>
<dbReference type="AlphaFoldDB" id="A0A1I3B378"/>
<dbReference type="GO" id="GO:0051536">
    <property type="term" value="F:iron-sulfur cluster binding"/>
    <property type="evidence" value="ECO:0007669"/>
    <property type="project" value="UniProtKB-KW"/>
</dbReference>
<dbReference type="PANTHER" id="PTHR43432:SF5">
    <property type="entry name" value="ELP3_MIAA_NIFB-LIKE RADICAL SAM CORE DOMAIN-CONTAINING PROTEIN"/>
    <property type="match status" value="1"/>
</dbReference>
<accession>A0A1I3B378</accession>
<dbReference type="InterPro" id="IPR007197">
    <property type="entry name" value="rSAM"/>
</dbReference>
<dbReference type="OrthoDB" id="9785699at2"/>
<dbReference type="SFLD" id="SFLDG01084">
    <property type="entry name" value="Uncharacterised_Radical_SAM_Su"/>
    <property type="match status" value="1"/>
</dbReference>
<proteinExistence type="predicted"/>
<dbReference type="GO" id="GO:0046872">
    <property type="term" value="F:metal ion binding"/>
    <property type="evidence" value="ECO:0007669"/>
    <property type="project" value="UniProtKB-KW"/>
</dbReference>
<feature type="domain" description="Radical SAM core" evidence="4">
    <location>
        <begin position="9"/>
        <end position="244"/>
    </location>
</feature>
<keyword evidence="1" id="KW-0479">Metal-binding</keyword>
<evidence type="ECO:0000256" key="2">
    <source>
        <dbReference type="ARBA" id="ARBA00023004"/>
    </source>
</evidence>
<dbReference type="PANTHER" id="PTHR43432">
    <property type="entry name" value="SLR0285 PROTEIN"/>
    <property type="match status" value="1"/>
</dbReference>
<dbReference type="Pfam" id="PF04055">
    <property type="entry name" value="Radical_SAM"/>
    <property type="match status" value="1"/>
</dbReference>
<dbReference type="GO" id="GO:0016829">
    <property type="term" value="F:lyase activity"/>
    <property type="evidence" value="ECO:0007669"/>
    <property type="project" value="UniProtKB-KW"/>
</dbReference>
<dbReference type="SUPFAM" id="SSF102114">
    <property type="entry name" value="Radical SAM enzymes"/>
    <property type="match status" value="1"/>
</dbReference>